<evidence type="ECO:0000313" key="4">
    <source>
        <dbReference type="EMBL" id="SEC38471.1"/>
    </source>
</evidence>
<dbReference type="PANTHER" id="PTHR30363:SF44">
    <property type="entry name" value="AGA OPERON TRANSCRIPTIONAL REPRESSOR-RELATED"/>
    <property type="match status" value="1"/>
</dbReference>
<dbReference type="InterPro" id="IPR018356">
    <property type="entry name" value="Tscrpt_reg_HTH_DeoR_CS"/>
</dbReference>
<dbReference type="InterPro" id="IPR014036">
    <property type="entry name" value="DeoR-like_C"/>
</dbReference>
<dbReference type="InterPro" id="IPR036390">
    <property type="entry name" value="WH_DNA-bd_sf"/>
</dbReference>
<dbReference type="Pfam" id="PF08220">
    <property type="entry name" value="HTH_DeoR"/>
    <property type="match status" value="1"/>
</dbReference>
<dbReference type="PRINTS" id="PR00037">
    <property type="entry name" value="HTHLACR"/>
</dbReference>
<dbReference type="STRING" id="156980.SAMN04489745_2733"/>
<dbReference type="Gene3D" id="1.10.10.10">
    <property type="entry name" value="Winged helix-like DNA-binding domain superfamily/Winged helix DNA-binding domain"/>
    <property type="match status" value="1"/>
</dbReference>
<evidence type="ECO:0000256" key="2">
    <source>
        <dbReference type="ARBA" id="ARBA00023125"/>
    </source>
</evidence>
<keyword evidence="1" id="KW-0805">Transcription regulation</keyword>
<dbReference type="GO" id="GO:0003700">
    <property type="term" value="F:DNA-binding transcription factor activity"/>
    <property type="evidence" value="ECO:0007669"/>
    <property type="project" value="InterPro"/>
</dbReference>
<reference evidence="4 5" key="1">
    <citation type="submission" date="2016-10" db="EMBL/GenBank/DDBJ databases">
        <authorList>
            <person name="de Groot N.N."/>
        </authorList>
    </citation>
    <scope>NUCLEOTIDE SEQUENCE [LARGE SCALE GENOMIC DNA]</scope>
    <source>
        <strain evidence="4 5">DSM 10495</strain>
    </source>
</reference>
<dbReference type="InterPro" id="IPR037171">
    <property type="entry name" value="NagB/RpiA_transferase-like"/>
</dbReference>
<dbReference type="EMBL" id="FNSN01000003">
    <property type="protein sequence ID" value="SEC38471.1"/>
    <property type="molecule type" value="Genomic_DNA"/>
</dbReference>
<keyword evidence="2" id="KW-0238">DNA-binding</keyword>
<dbReference type="SUPFAM" id="SSF100950">
    <property type="entry name" value="NagB/RpiA/CoA transferase-like"/>
    <property type="match status" value="1"/>
</dbReference>
<dbReference type="Gene3D" id="3.40.50.1360">
    <property type="match status" value="1"/>
</dbReference>
<keyword evidence="5" id="KW-1185">Reference proteome</keyword>
<evidence type="ECO:0000313" key="5">
    <source>
        <dbReference type="Proteomes" id="UP000182652"/>
    </source>
</evidence>
<dbReference type="PANTHER" id="PTHR30363">
    <property type="entry name" value="HTH-TYPE TRANSCRIPTIONAL REGULATOR SRLR-RELATED"/>
    <property type="match status" value="1"/>
</dbReference>
<keyword evidence="3" id="KW-0804">Transcription</keyword>
<dbReference type="Pfam" id="PF00455">
    <property type="entry name" value="DeoRC"/>
    <property type="match status" value="1"/>
</dbReference>
<dbReference type="PROSITE" id="PS00894">
    <property type="entry name" value="HTH_DEOR_1"/>
    <property type="match status" value="1"/>
</dbReference>
<organism evidence="4 5">
    <name type="scientific">Arthrobacter woluwensis</name>
    <dbReference type="NCBI Taxonomy" id="156980"/>
    <lineage>
        <taxon>Bacteria</taxon>
        <taxon>Bacillati</taxon>
        <taxon>Actinomycetota</taxon>
        <taxon>Actinomycetes</taxon>
        <taxon>Micrococcales</taxon>
        <taxon>Micrococcaceae</taxon>
        <taxon>Arthrobacter</taxon>
    </lineage>
</organism>
<dbReference type="PROSITE" id="PS51000">
    <property type="entry name" value="HTH_DEOR_2"/>
    <property type="match status" value="1"/>
</dbReference>
<protein>
    <submittedName>
        <fullName evidence="4">Transcriptional regulator, DeoR family</fullName>
    </submittedName>
</protein>
<evidence type="ECO:0000256" key="1">
    <source>
        <dbReference type="ARBA" id="ARBA00023015"/>
    </source>
</evidence>
<evidence type="ECO:0000256" key="3">
    <source>
        <dbReference type="ARBA" id="ARBA00023163"/>
    </source>
</evidence>
<dbReference type="GO" id="GO:0003677">
    <property type="term" value="F:DNA binding"/>
    <property type="evidence" value="ECO:0007669"/>
    <property type="project" value="UniProtKB-KW"/>
</dbReference>
<name>A0A1H4S3R0_9MICC</name>
<dbReference type="InterPro" id="IPR050313">
    <property type="entry name" value="Carb_Metab_HTH_regulators"/>
</dbReference>
<dbReference type="SMART" id="SM00420">
    <property type="entry name" value="HTH_DEOR"/>
    <property type="match status" value="1"/>
</dbReference>
<dbReference type="SUPFAM" id="SSF46785">
    <property type="entry name" value="Winged helix' DNA-binding domain"/>
    <property type="match status" value="1"/>
</dbReference>
<dbReference type="AlphaFoldDB" id="A0A1H4S3R0"/>
<dbReference type="InterPro" id="IPR001034">
    <property type="entry name" value="DeoR_HTH"/>
</dbReference>
<accession>A0A1H4S3R0</accession>
<dbReference type="SMART" id="SM01134">
    <property type="entry name" value="DeoRC"/>
    <property type="match status" value="1"/>
</dbReference>
<dbReference type="Proteomes" id="UP000182652">
    <property type="component" value="Unassembled WGS sequence"/>
</dbReference>
<dbReference type="RefSeq" id="WP_066215117.1">
    <property type="nucleotide sequence ID" value="NZ_CP049819.1"/>
</dbReference>
<dbReference type="InterPro" id="IPR036388">
    <property type="entry name" value="WH-like_DNA-bd_sf"/>
</dbReference>
<gene>
    <name evidence="4" type="ORF">SAMN04489745_2733</name>
</gene>
<sequence length="281" mass="30045">MNRTDRLTAILDLLAERGQIEVEDIVTQLGVSPATARRDLDSLAKQRLLSRTRGGATTGSVSYDLPGRYNRDDNAEAKQQIALAASSLVEPYMVVGLGGGTTSTALAQVLATRDDLNAPSNRPTLTVVTNAINIASQLAVRPNIKIMVTGGILNPRSYELVGPFTDTIMQKVALDIAFIGVNGVDPILGPTINDEGEAQVNSLMAKRALEGYILADSSKIGKRAFATMHGFQMRNLITDEGISAKDLKAFQDRGTKVLVARDGVADHRHASTVPSDEEPAH</sequence>
<proteinExistence type="predicted"/>